<keyword evidence="4" id="KW-0125">Carotenoid biosynthesis</keyword>
<feature type="transmembrane region" description="Helical" evidence="8">
    <location>
        <begin position="79"/>
        <end position="98"/>
    </location>
</feature>
<keyword evidence="5 8" id="KW-1133">Transmembrane helix</keyword>
<reference evidence="10 11" key="1">
    <citation type="journal article" date="2009" name="Stand. Genomic Sci.">
        <title>Complete genome sequence of Rhodothermus marinus type strain (R-10).</title>
        <authorList>
            <person name="Nolan M."/>
            <person name="Tindall B.J."/>
            <person name="Pomrenke H."/>
            <person name="Lapidus A."/>
            <person name="Copeland A."/>
            <person name="Glavina Del Rio T."/>
            <person name="Lucas S."/>
            <person name="Chen F."/>
            <person name="Tice H."/>
            <person name="Cheng J.F."/>
            <person name="Saunders E."/>
            <person name="Han C."/>
            <person name="Bruce D."/>
            <person name="Goodwin L."/>
            <person name="Chain P."/>
            <person name="Pitluck S."/>
            <person name="Ovchinikova G."/>
            <person name="Pati A."/>
            <person name="Ivanova N."/>
            <person name="Mavromatis K."/>
            <person name="Chen A."/>
            <person name="Palaniappan K."/>
            <person name="Land M."/>
            <person name="Hauser L."/>
            <person name="Chang Y.J."/>
            <person name="Jeffries C.D."/>
            <person name="Brettin T."/>
            <person name="Goker M."/>
            <person name="Bristow J."/>
            <person name="Eisen J.A."/>
            <person name="Markowitz V."/>
            <person name="Hugenholtz P."/>
            <person name="Kyrpides N.C."/>
            <person name="Klenk H.P."/>
            <person name="Detter J.C."/>
        </authorList>
    </citation>
    <scope>NUCLEOTIDE SEQUENCE [LARGE SCALE GENOMIC DNA]</scope>
    <source>
        <strain evidence="11">ATCC 43812 / DSM 4252 / R-10</strain>
    </source>
</reference>
<evidence type="ECO:0000256" key="1">
    <source>
        <dbReference type="ARBA" id="ARBA00004141"/>
    </source>
</evidence>
<name>D0MJ36_RHOM4</name>
<protein>
    <submittedName>
        <fullName evidence="10">Lycopene cyclase domain protein</fullName>
    </submittedName>
</protein>
<comment type="subcellular location">
    <subcellularLocation>
        <location evidence="1">Membrane</location>
        <topology evidence="1">Multi-pass membrane protein</topology>
    </subcellularLocation>
</comment>
<feature type="transmembrane region" description="Helical" evidence="8">
    <location>
        <begin position="215"/>
        <end position="233"/>
    </location>
</feature>
<dbReference type="GO" id="GO:0016020">
    <property type="term" value="C:membrane"/>
    <property type="evidence" value="ECO:0007669"/>
    <property type="project" value="UniProtKB-SubCell"/>
</dbReference>
<dbReference type="AlphaFoldDB" id="D0MJ36"/>
<evidence type="ECO:0000256" key="5">
    <source>
        <dbReference type="ARBA" id="ARBA00022989"/>
    </source>
</evidence>
<comment type="pathway">
    <text evidence="2">Carotenoid biosynthesis.</text>
</comment>
<dbReference type="STRING" id="518766.Rmar_1608"/>
<sequence length="240" mass="27130">MSYLLFLTLFIVAPLLLLQLALFFRGKALQSFKNPHRALWLLAFIALVYTTPWDNYLVYRGVWSYGPDRVLFTIGFVPIEEYLFFLLQPLLIGSLFLLRMPTPSPPHPRPRWHRSHRAGVLLYGLLTLIGWLALSTPRGLYAGLILSWAGPVLMGQWAIGGSLVRAYRRPFLEALLVGSLYLWTADALAIADGIWTIHRATSSGLLLGNLPVEEALFFLLTNLMVLQGLLLLLKPENHHD</sequence>
<evidence type="ECO:0000259" key="9">
    <source>
        <dbReference type="Pfam" id="PF18916"/>
    </source>
</evidence>
<evidence type="ECO:0000313" key="10">
    <source>
        <dbReference type="EMBL" id="ACY48494.1"/>
    </source>
</evidence>
<keyword evidence="11" id="KW-1185">Reference proteome</keyword>
<dbReference type="eggNOG" id="COG2324">
    <property type="taxonomic scope" value="Bacteria"/>
</dbReference>
<feature type="transmembrane region" description="Helical" evidence="8">
    <location>
        <begin position="171"/>
        <end position="195"/>
    </location>
</feature>
<dbReference type="GO" id="GO:0016117">
    <property type="term" value="P:carotenoid biosynthetic process"/>
    <property type="evidence" value="ECO:0007669"/>
    <property type="project" value="UniProtKB-KW"/>
</dbReference>
<dbReference type="Pfam" id="PF18916">
    <property type="entry name" value="Lycopene_cyc"/>
    <property type="match status" value="2"/>
</dbReference>
<dbReference type="InterPro" id="IPR017825">
    <property type="entry name" value="Lycopene_cyclase_dom"/>
</dbReference>
<feature type="transmembrane region" description="Helical" evidence="8">
    <location>
        <begin position="6"/>
        <end position="26"/>
    </location>
</feature>
<evidence type="ECO:0000256" key="8">
    <source>
        <dbReference type="SAM" id="Phobius"/>
    </source>
</evidence>
<accession>D0MJ36</accession>
<feature type="domain" description="Lycopene cyclase" evidence="9">
    <location>
        <begin position="7"/>
        <end position="96"/>
    </location>
</feature>
<dbReference type="HOGENOM" id="CLU_076391_0_0_10"/>
<dbReference type="EMBL" id="CP001807">
    <property type="protein sequence ID" value="ACY48494.1"/>
    <property type="molecule type" value="Genomic_DNA"/>
</dbReference>
<evidence type="ECO:0000256" key="7">
    <source>
        <dbReference type="ARBA" id="ARBA00023235"/>
    </source>
</evidence>
<evidence type="ECO:0000256" key="6">
    <source>
        <dbReference type="ARBA" id="ARBA00023136"/>
    </source>
</evidence>
<dbReference type="RefSeq" id="WP_012844105.1">
    <property type="nucleotide sequence ID" value="NC_013501.1"/>
</dbReference>
<evidence type="ECO:0000256" key="2">
    <source>
        <dbReference type="ARBA" id="ARBA00004829"/>
    </source>
</evidence>
<dbReference type="OrthoDB" id="5195186at2"/>
<keyword evidence="7" id="KW-0413">Isomerase</keyword>
<keyword evidence="6 8" id="KW-0472">Membrane</keyword>
<feature type="transmembrane region" description="Helical" evidence="8">
    <location>
        <begin position="140"/>
        <end position="159"/>
    </location>
</feature>
<dbReference type="GO" id="GO:0045436">
    <property type="term" value="F:lycopene beta cyclase activity"/>
    <property type="evidence" value="ECO:0007669"/>
    <property type="project" value="UniProtKB-ARBA"/>
</dbReference>
<dbReference type="GO" id="GO:0016872">
    <property type="term" value="F:intramolecular lyase activity"/>
    <property type="evidence" value="ECO:0007669"/>
    <property type="project" value="InterPro"/>
</dbReference>
<dbReference type="NCBIfam" id="TIGR03462">
    <property type="entry name" value="CarR_dom_SF"/>
    <property type="match status" value="2"/>
</dbReference>
<feature type="transmembrane region" description="Helical" evidence="8">
    <location>
        <begin position="118"/>
        <end position="134"/>
    </location>
</feature>
<feature type="domain" description="Lycopene cyclase" evidence="9">
    <location>
        <begin position="147"/>
        <end position="226"/>
    </location>
</feature>
<gene>
    <name evidence="10" type="ordered locus">Rmar_1608</name>
</gene>
<evidence type="ECO:0000256" key="4">
    <source>
        <dbReference type="ARBA" id="ARBA00022746"/>
    </source>
</evidence>
<feature type="transmembrane region" description="Helical" evidence="8">
    <location>
        <begin position="38"/>
        <end position="59"/>
    </location>
</feature>
<organism evidence="10 11">
    <name type="scientific">Rhodothermus marinus (strain ATCC 43812 / DSM 4252 / R-10)</name>
    <name type="common">Rhodothermus obamensis</name>
    <dbReference type="NCBI Taxonomy" id="518766"/>
    <lineage>
        <taxon>Bacteria</taxon>
        <taxon>Pseudomonadati</taxon>
        <taxon>Rhodothermota</taxon>
        <taxon>Rhodothermia</taxon>
        <taxon>Rhodothermales</taxon>
        <taxon>Rhodothermaceae</taxon>
        <taxon>Rhodothermus</taxon>
    </lineage>
</organism>
<evidence type="ECO:0000313" key="11">
    <source>
        <dbReference type="Proteomes" id="UP000002221"/>
    </source>
</evidence>
<keyword evidence="3 8" id="KW-0812">Transmembrane</keyword>
<proteinExistence type="predicted"/>
<dbReference type="Proteomes" id="UP000002221">
    <property type="component" value="Chromosome"/>
</dbReference>
<evidence type="ECO:0000256" key="3">
    <source>
        <dbReference type="ARBA" id="ARBA00022692"/>
    </source>
</evidence>
<dbReference type="KEGG" id="rmr:Rmar_1608"/>